<dbReference type="EMBL" id="CAJNOT010012042">
    <property type="protein sequence ID" value="CAF1536530.1"/>
    <property type="molecule type" value="Genomic_DNA"/>
</dbReference>
<name>A0A815VTX1_9BILA</name>
<comment type="caution">
    <text evidence="1">The sequence shown here is derived from an EMBL/GenBank/DDBJ whole genome shotgun (WGS) entry which is preliminary data.</text>
</comment>
<proteinExistence type="predicted"/>
<protein>
    <submittedName>
        <fullName evidence="1">Uncharacterized protein</fullName>
    </submittedName>
</protein>
<organism evidence="1 2">
    <name type="scientific">Rotaria sordida</name>
    <dbReference type="NCBI Taxonomy" id="392033"/>
    <lineage>
        <taxon>Eukaryota</taxon>
        <taxon>Metazoa</taxon>
        <taxon>Spiralia</taxon>
        <taxon>Gnathifera</taxon>
        <taxon>Rotifera</taxon>
        <taxon>Eurotatoria</taxon>
        <taxon>Bdelloidea</taxon>
        <taxon>Philodinida</taxon>
        <taxon>Philodinidae</taxon>
        <taxon>Rotaria</taxon>
    </lineage>
</organism>
<accession>A0A815VTX1</accession>
<feature type="non-terminal residue" evidence="1">
    <location>
        <position position="1"/>
    </location>
</feature>
<evidence type="ECO:0000313" key="2">
    <source>
        <dbReference type="Proteomes" id="UP000663864"/>
    </source>
</evidence>
<gene>
    <name evidence="1" type="ORF">ZHD862_LOCUS38929</name>
</gene>
<dbReference type="Proteomes" id="UP000663864">
    <property type="component" value="Unassembled WGS sequence"/>
</dbReference>
<reference evidence="1" key="1">
    <citation type="submission" date="2021-02" db="EMBL/GenBank/DDBJ databases">
        <authorList>
            <person name="Nowell W R."/>
        </authorList>
    </citation>
    <scope>NUCLEOTIDE SEQUENCE</scope>
</reference>
<sequence length="55" mass="6087">KCWLSFDVNSTGSDAICEFVELALRFSVETVATAIDASFFDLAELLRLETAPRCN</sequence>
<dbReference type="AlphaFoldDB" id="A0A815VTX1"/>
<evidence type="ECO:0000313" key="1">
    <source>
        <dbReference type="EMBL" id="CAF1536530.1"/>
    </source>
</evidence>